<feature type="transmembrane region" description="Helical" evidence="1">
    <location>
        <begin position="16"/>
        <end position="33"/>
    </location>
</feature>
<evidence type="ECO:0000256" key="1">
    <source>
        <dbReference type="SAM" id="Phobius"/>
    </source>
</evidence>
<keyword evidence="1" id="KW-0472">Membrane</keyword>
<dbReference type="EMBL" id="WMIA01000024">
    <property type="protein sequence ID" value="MTF40288.1"/>
    <property type="molecule type" value="Genomic_DNA"/>
</dbReference>
<keyword evidence="1" id="KW-0812">Transmembrane</keyword>
<sequence length="66" mass="7659">MLKQISLSSVFWRNCIIAYIIVGFSSSLIAEFYQSFQISNQWENGERLSRLVSIGVAYSMKENLYK</sequence>
<dbReference type="AlphaFoldDB" id="A0A844GZB7"/>
<dbReference type="Proteomes" id="UP000437131">
    <property type="component" value="Unassembled WGS sequence"/>
</dbReference>
<organism evidence="2 3">
    <name type="scientific">Cyanobacterium aponinum 0216</name>
    <dbReference type="NCBI Taxonomy" id="2676140"/>
    <lineage>
        <taxon>Bacteria</taxon>
        <taxon>Bacillati</taxon>
        <taxon>Cyanobacteriota</taxon>
        <taxon>Cyanophyceae</taxon>
        <taxon>Oscillatoriophycideae</taxon>
        <taxon>Chroococcales</taxon>
        <taxon>Geminocystaceae</taxon>
        <taxon>Cyanobacterium</taxon>
    </lineage>
</organism>
<gene>
    <name evidence="2" type="ORF">GGC33_15315</name>
</gene>
<keyword evidence="1" id="KW-1133">Transmembrane helix</keyword>
<protein>
    <submittedName>
        <fullName evidence="2">Uncharacterized protein</fullName>
    </submittedName>
</protein>
<dbReference type="RefSeq" id="WP_099435648.1">
    <property type="nucleotide sequence ID" value="NZ_WMIA01000024.1"/>
</dbReference>
<proteinExistence type="predicted"/>
<evidence type="ECO:0000313" key="3">
    <source>
        <dbReference type="Proteomes" id="UP000437131"/>
    </source>
</evidence>
<evidence type="ECO:0000313" key="2">
    <source>
        <dbReference type="EMBL" id="MTF40288.1"/>
    </source>
</evidence>
<reference evidence="2 3" key="1">
    <citation type="submission" date="2019-11" db="EMBL/GenBank/DDBJ databases">
        <title>Isolation of a new High Light Tolerant Cyanobacteria.</title>
        <authorList>
            <person name="Dobson Z."/>
            <person name="Vaughn N."/>
            <person name="Vaughn M."/>
            <person name="Fromme P."/>
            <person name="Mazor Y."/>
        </authorList>
    </citation>
    <scope>NUCLEOTIDE SEQUENCE [LARGE SCALE GENOMIC DNA]</scope>
    <source>
        <strain evidence="2 3">0216</strain>
    </source>
</reference>
<name>A0A844GZB7_9CHRO</name>
<accession>A0A844GZB7</accession>
<comment type="caution">
    <text evidence="2">The sequence shown here is derived from an EMBL/GenBank/DDBJ whole genome shotgun (WGS) entry which is preliminary data.</text>
</comment>